<protein>
    <submittedName>
        <fullName evidence="1">Uncharacterized protein</fullName>
    </submittedName>
</protein>
<proteinExistence type="predicted"/>
<dbReference type="EMBL" id="LR134406">
    <property type="protein sequence ID" value="VEH68951.1"/>
    <property type="molecule type" value="Genomic_DNA"/>
</dbReference>
<dbReference type="AlphaFoldDB" id="A0A448MUY5"/>
<accession>A0A448MUY5</accession>
<dbReference type="Proteomes" id="UP000273044">
    <property type="component" value="Chromosome"/>
</dbReference>
<organism evidence="1 2">
    <name type="scientific">Arachnia propionica</name>
    <dbReference type="NCBI Taxonomy" id="1750"/>
    <lineage>
        <taxon>Bacteria</taxon>
        <taxon>Bacillati</taxon>
        <taxon>Actinomycetota</taxon>
        <taxon>Actinomycetes</taxon>
        <taxon>Propionibacteriales</taxon>
        <taxon>Propionibacteriaceae</taxon>
        <taxon>Arachnia</taxon>
    </lineage>
</organism>
<keyword evidence="2" id="KW-1185">Reference proteome</keyword>
<evidence type="ECO:0000313" key="2">
    <source>
        <dbReference type="Proteomes" id="UP000273044"/>
    </source>
</evidence>
<reference evidence="1 2" key="1">
    <citation type="submission" date="2018-12" db="EMBL/GenBank/DDBJ databases">
        <authorList>
            <consortium name="Pathogen Informatics"/>
        </authorList>
    </citation>
    <scope>NUCLEOTIDE SEQUENCE [LARGE SCALE GENOMIC DNA]</scope>
    <source>
        <strain evidence="1 2">NCTC12967</strain>
    </source>
</reference>
<gene>
    <name evidence="1" type="ORF">NCTC12967_00215</name>
</gene>
<dbReference type="GeneID" id="64405716"/>
<dbReference type="RefSeq" id="WP_061787342.1">
    <property type="nucleotide sequence ID" value="NZ_CAUVFX010000002.1"/>
</dbReference>
<evidence type="ECO:0000313" key="1">
    <source>
        <dbReference type="EMBL" id="VEH68951.1"/>
    </source>
</evidence>
<name>A0A448MUY5_9ACTN</name>
<sequence length="945" mass="102786">MTVRGKDVMPLPPDVRDAVSRLAEGYRYARGMIQSTQVYSCPAYRVPEWVGEAKDAYMESIRRLGKHTHGFAGVFVSPAAALGQWSDAVDVAISKTVPELWERYDQAERNYQGNLQDLAERVRQETDAGRQVSAEEIADEKRTLLELRDEDQANILAEYKAAMTALDAVAGEVAGKFTAALDSFVEPGKQGSRNQVGSALFNDIPVVDGQAEWEQAQELAPQAARYLKNSSPTPDEIMEFNAKYGGMCSNPFFAQALAQHVTPEDMTRFLIKAEQYKGQLANRDAYDESLKSLSASLGSSMVLSTGGMNADPANAHDQEAFSAAKAGLVTDSGKSISALTSARLNQWKTVGNTLYRSDGAAVGAGQEYLGGNYGHHYGYEYLGTLLSSAANSNPNLALGAEFLNEKSSSGGVSGSLAQDIVAFDHKHGAEIAQYGGYGNWGQQLPPGGNRNATDPVESMLKLMDEPSSLHDGSLDGVPQHQDSISDQNAKRFEAVQKFLTSDTTFDVNAEDVPARENKLEAKGPMNMTRYLTGFRGNEYYSGTQDGGDSLGRVLAQAAAVETEPRGLDIESEEYKEWRERSKRAALVSGNFLRGYQEGLDIKNNLINGEDPFGAQHRSLRNWAGSILAPQVEGLTKSLGKPEGSAPVDVAPLTGENQYLISLNEDWCKRILGPNGLFTDLGFDQPLANGRESAINVLRVAAHASYEKDLSEVFASRNTLGEGSPGSSNALTIKDAVKGVQNKWAPILNDLAYSPAAASEQAGKALDANNARWNSLIQKGLGAIPFGSIIGEGRNVAKWLVEQTKSVGVPMALDALLDENNAEVARQEGVAAGHKERKWADDVFYQAVSEGKYWGEDERFSPKKYIENSGREVVNFLDSNGEVKPYNQMTEREKESFRRYISAERTTRADGVMVGGLNPIYREAPIAMDAAMNDAETKRKEFMGKK</sequence>